<evidence type="ECO:0000256" key="1">
    <source>
        <dbReference type="ARBA" id="ARBA00022729"/>
    </source>
</evidence>
<protein>
    <submittedName>
        <fullName evidence="3">Polysaccharide export outer membrane protein</fullName>
    </submittedName>
</protein>
<evidence type="ECO:0000259" key="2">
    <source>
        <dbReference type="Pfam" id="PF02563"/>
    </source>
</evidence>
<accession>A0A1H2Y4U8</accession>
<gene>
    <name evidence="3" type="ORF">SAMN05444358_102150</name>
</gene>
<dbReference type="AlphaFoldDB" id="A0A1H2Y4U8"/>
<dbReference type="Gene3D" id="3.10.560.10">
    <property type="entry name" value="Outer membrane lipoprotein wza domain like"/>
    <property type="match status" value="1"/>
</dbReference>
<keyword evidence="4" id="KW-1185">Reference proteome</keyword>
<dbReference type="STRING" id="985054.SAMN05444358_102150"/>
<dbReference type="InterPro" id="IPR003715">
    <property type="entry name" value="Poly_export_N"/>
</dbReference>
<dbReference type="EMBL" id="FNNP01000002">
    <property type="protein sequence ID" value="SDW99694.1"/>
    <property type="molecule type" value="Genomic_DNA"/>
</dbReference>
<sequence>MKSIVALLVSIIIGSIALPVMAQGYRIQSGDTLRIEVLEDESLNREVLVRPDGRINVPLAGSVRAGGRSVEEISGDLARLLAPNFASQPNVFVSLGALNVPREPLPARTIDVYVIGEAGSPGRHNPVRGTTILQFFGEMGGFSRFAATKRIMLRRTDKSGKETVYQFNYDAMLDGTGTGGSTKLADGDVIVIPQRRLFE</sequence>
<organism evidence="3 4">
    <name type="scientific">Ruegeria halocynthiae</name>
    <dbReference type="NCBI Taxonomy" id="985054"/>
    <lineage>
        <taxon>Bacteria</taxon>
        <taxon>Pseudomonadati</taxon>
        <taxon>Pseudomonadota</taxon>
        <taxon>Alphaproteobacteria</taxon>
        <taxon>Rhodobacterales</taxon>
        <taxon>Roseobacteraceae</taxon>
        <taxon>Ruegeria</taxon>
    </lineage>
</organism>
<feature type="domain" description="Polysaccharide export protein N-terminal" evidence="2">
    <location>
        <begin position="22"/>
        <end position="95"/>
    </location>
</feature>
<dbReference type="InterPro" id="IPR049712">
    <property type="entry name" value="Poly_export"/>
</dbReference>
<keyword evidence="1" id="KW-0732">Signal</keyword>
<dbReference type="Proteomes" id="UP000183400">
    <property type="component" value="Unassembled WGS sequence"/>
</dbReference>
<dbReference type="PANTHER" id="PTHR33619">
    <property type="entry name" value="POLYSACCHARIDE EXPORT PROTEIN GFCE-RELATED"/>
    <property type="match status" value="1"/>
</dbReference>
<name>A0A1H2Y4U8_9RHOB</name>
<reference evidence="4" key="1">
    <citation type="submission" date="2016-10" db="EMBL/GenBank/DDBJ databases">
        <authorList>
            <person name="Varghese N."/>
            <person name="Submissions S."/>
        </authorList>
    </citation>
    <scope>NUCLEOTIDE SEQUENCE [LARGE SCALE GENOMIC DNA]</scope>
    <source>
        <strain evidence="4">DSM 27839</strain>
    </source>
</reference>
<dbReference type="GO" id="GO:0015159">
    <property type="term" value="F:polysaccharide transmembrane transporter activity"/>
    <property type="evidence" value="ECO:0007669"/>
    <property type="project" value="InterPro"/>
</dbReference>
<dbReference type="Gene3D" id="3.30.1950.10">
    <property type="entry name" value="wza like domain"/>
    <property type="match status" value="1"/>
</dbReference>
<dbReference type="Pfam" id="PF02563">
    <property type="entry name" value="Poly_export"/>
    <property type="match status" value="1"/>
</dbReference>
<evidence type="ECO:0000313" key="4">
    <source>
        <dbReference type="Proteomes" id="UP000183400"/>
    </source>
</evidence>
<proteinExistence type="predicted"/>
<evidence type="ECO:0000313" key="3">
    <source>
        <dbReference type="EMBL" id="SDW99694.1"/>
    </source>
</evidence>
<dbReference type="PANTHER" id="PTHR33619:SF3">
    <property type="entry name" value="POLYSACCHARIDE EXPORT PROTEIN GFCE-RELATED"/>
    <property type="match status" value="1"/>
</dbReference>
<dbReference type="OrthoDB" id="197007at2"/>